<keyword evidence="3" id="KW-1185">Reference proteome</keyword>
<organism evidence="2 3">
    <name type="scientific">Micromonospora krabiensis</name>
    <dbReference type="NCBI Taxonomy" id="307121"/>
    <lineage>
        <taxon>Bacteria</taxon>
        <taxon>Bacillati</taxon>
        <taxon>Actinomycetota</taxon>
        <taxon>Actinomycetes</taxon>
        <taxon>Micromonosporales</taxon>
        <taxon>Micromonosporaceae</taxon>
        <taxon>Micromonospora</taxon>
    </lineage>
</organism>
<dbReference type="AlphaFoldDB" id="A0A1C3NEG1"/>
<dbReference type="EMBL" id="LT598496">
    <property type="protein sequence ID" value="SBV30928.1"/>
    <property type="molecule type" value="Genomic_DNA"/>
</dbReference>
<evidence type="ECO:0000259" key="1">
    <source>
        <dbReference type="Pfam" id="PF04149"/>
    </source>
</evidence>
<dbReference type="OrthoDB" id="4560027at2"/>
<feature type="domain" description="DUF397" evidence="1">
    <location>
        <begin position="10"/>
        <end position="58"/>
    </location>
</feature>
<gene>
    <name evidence="2" type="ORF">GA0070620_6535</name>
</gene>
<accession>A0A1C3NEG1</accession>
<evidence type="ECO:0000313" key="2">
    <source>
        <dbReference type="EMBL" id="SBV30928.1"/>
    </source>
</evidence>
<dbReference type="PATRIC" id="fig|307121.4.peg.6659"/>
<dbReference type="Pfam" id="PF04149">
    <property type="entry name" value="DUF397"/>
    <property type="match status" value="1"/>
</dbReference>
<evidence type="ECO:0000313" key="3">
    <source>
        <dbReference type="Proteomes" id="UP000199393"/>
    </source>
</evidence>
<reference evidence="3" key="1">
    <citation type="submission" date="2016-06" db="EMBL/GenBank/DDBJ databases">
        <authorList>
            <person name="Varghese N."/>
        </authorList>
    </citation>
    <scope>NUCLEOTIDE SEQUENCE [LARGE SCALE GENOMIC DNA]</scope>
    <source>
        <strain evidence="3">DSM 45344</strain>
    </source>
</reference>
<dbReference type="InterPro" id="IPR007278">
    <property type="entry name" value="DUF397"/>
</dbReference>
<dbReference type="STRING" id="307121.GA0070620_6535"/>
<dbReference type="Proteomes" id="UP000199393">
    <property type="component" value="Chromosome I"/>
</dbReference>
<dbReference type="RefSeq" id="WP_091597662.1">
    <property type="nucleotide sequence ID" value="NZ_JBHRWG010000002.1"/>
</dbReference>
<sequence length="75" mass="8002">MTTALRPLNQWFKSTRSGPNCDNCVEMQFIGDGQVQVRGSKNPTGPVLTFTSGVWDAVNGGAAEGEFTTLPANAR</sequence>
<name>A0A1C3NEG1_9ACTN</name>
<protein>
    <recommendedName>
        <fullName evidence="1">DUF397 domain-containing protein</fullName>
    </recommendedName>
</protein>
<proteinExistence type="predicted"/>